<organism evidence="1 2">
    <name type="scientific">Laodelphax striatellus</name>
    <name type="common">Small brown planthopper</name>
    <name type="synonym">Delphax striatella</name>
    <dbReference type="NCBI Taxonomy" id="195883"/>
    <lineage>
        <taxon>Eukaryota</taxon>
        <taxon>Metazoa</taxon>
        <taxon>Ecdysozoa</taxon>
        <taxon>Arthropoda</taxon>
        <taxon>Hexapoda</taxon>
        <taxon>Insecta</taxon>
        <taxon>Pterygota</taxon>
        <taxon>Neoptera</taxon>
        <taxon>Paraneoptera</taxon>
        <taxon>Hemiptera</taxon>
        <taxon>Auchenorrhyncha</taxon>
        <taxon>Fulgoroidea</taxon>
        <taxon>Delphacidae</taxon>
        <taxon>Criomorphinae</taxon>
        <taxon>Laodelphax</taxon>
    </lineage>
</organism>
<name>A0A482XS68_LAOST</name>
<dbReference type="Proteomes" id="UP000291343">
    <property type="component" value="Unassembled WGS sequence"/>
</dbReference>
<comment type="caution">
    <text evidence="1">The sequence shown here is derived from an EMBL/GenBank/DDBJ whole genome shotgun (WGS) entry which is preliminary data.</text>
</comment>
<evidence type="ECO:0000313" key="2">
    <source>
        <dbReference type="Proteomes" id="UP000291343"/>
    </source>
</evidence>
<proteinExistence type="predicted"/>
<dbReference type="EMBL" id="QKKF02002514">
    <property type="protein sequence ID" value="RZF48350.1"/>
    <property type="molecule type" value="Genomic_DNA"/>
</dbReference>
<gene>
    <name evidence="1" type="ORF">LSTR_LSTR007517</name>
</gene>
<protein>
    <submittedName>
        <fullName evidence="1">Uncharacterized protein</fullName>
    </submittedName>
</protein>
<reference evidence="1 2" key="1">
    <citation type="journal article" date="2017" name="Gigascience">
        <title>Genome sequence of the small brown planthopper, Laodelphax striatellus.</title>
        <authorList>
            <person name="Zhu J."/>
            <person name="Jiang F."/>
            <person name="Wang X."/>
            <person name="Yang P."/>
            <person name="Bao Y."/>
            <person name="Zhao W."/>
            <person name="Wang W."/>
            <person name="Lu H."/>
            <person name="Wang Q."/>
            <person name="Cui N."/>
            <person name="Li J."/>
            <person name="Chen X."/>
            <person name="Luo L."/>
            <person name="Yu J."/>
            <person name="Kang L."/>
            <person name="Cui F."/>
        </authorList>
    </citation>
    <scope>NUCLEOTIDE SEQUENCE [LARGE SCALE GENOMIC DNA]</scope>
    <source>
        <strain evidence="1">Lst14</strain>
    </source>
</reference>
<accession>A0A482XS68</accession>
<dbReference type="AlphaFoldDB" id="A0A482XS68"/>
<keyword evidence="2" id="KW-1185">Reference proteome</keyword>
<evidence type="ECO:0000313" key="1">
    <source>
        <dbReference type="EMBL" id="RZF48350.1"/>
    </source>
</evidence>
<sequence length="247" mass="26837">MSVHIAASIPLSINLQCHVVLLGNQILTAHRTLPKSLLLYFNKDCISSLSGTWQVRSSLSDQHFSPRHVTALHLNSPYFPSLPRGKYALVDNSRCNKTAARSSHVVGWEQQASPRRGAAPCCFPNCFIHLLCTKRQLIPPSLSHTLSLSPFLSLSLHLFSSPDAISPTCRCIPNPTPCFKILQHETSAVIFGSIFTPELEKSAVVDVYGCGCLTNPGFGSTAAVGNGLREVIDVQPLLLRRTGHACA</sequence>
<dbReference type="InParanoid" id="A0A482XS68"/>